<dbReference type="GO" id="GO:0006974">
    <property type="term" value="P:DNA damage response"/>
    <property type="evidence" value="ECO:0007669"/>
    <property type="project" value="TreeGrafter"/>
</dbReference>
<proteinExistence type="inferred from homology"/>
<accession>A0A1G4JU44</accession>
<comment type="catalytic activity">
    <reaction evidence="1 7">
        <text>beta-D-fructose 1-phosphate + H2O = D-fructose + phosphate</text>
        <dbReference type="Rhea" id="RHEA:35603"/>
        <dbReference type="ChEBI" id="CHEBI:15377"/>
        <dbReference type="ChEBI" id="CHEBI:37721"/>
        <dbReference type="ChEBI" id="CHEBI:43474"/>
        <dbReference type="ChEBI" id="CHEBI:138881"/>
    </reaction>
</comment>
<evidence type="ECO:0000256" key="5">
    <source>
        <dbReference type="ARBA" id="ARBA00023211"/>
    </source>
</evidence>
<comment type="function">
    <text evidence="7">Metal-dependent phosphatase that shows phosphatase activity against several substrates, including fructose-1-phosphate and fructose-6-phosphate. Its preference for fructose-1-phosphate, a strong glycating agent that causes DNA damage rather than a canonical yeast metabolite, suggests a damage-control function in hexose phosphate metabolism.</text>
</comment>
<gene>
    <name evidence="9" type="ORF">LADA_0G08592G</name>
</gene>
<evidence type="ECO:0000256" key="7">
    <source>
        <dbReference type="RuleBase" id="RU367030"/>
    </source>
</evidence>
<dbReference type="InterPro" id="IPR036075">
    <property type="entry name" value="ARMT-1-like_metal-bd_sf"/>
</dbReference>
<dbReference type="InterPro" id="IPR002791">
    <property type="entry name" value="ARMT1-like_metal-bd"/>
</dbReference>
<keyword evidence="5 7" id="KW-0464">Manganese</keyword>
<dbReference type="PANTHER" id="PTHR12260:SF6">
    <property type="entry name" value="DAMAGE-CONTROL PHOSPHATASE ARMT1"/>
    <property type="match status" value="1"/>
</dbReference>
<comment type="domain">
    <text evidence="7">Subfamily III proteins have a conserved RTxK motif about 40-50 residues from the C-terminus; the threonine may be replaced by serine or cysteine.</text>
</comment>
<comment type="catalytic activity">
    <reaction evidence="6 7">
        <text>beta-D-fructose 6-phosphate = dihydroxyacetone + D-glyceraldehyde 3-phosphate</text>
        <dbReference type="Rhea" id="RHEA:28002"/>
        <dbReference type="ChEBI" id="CHEBI:16016"/>
        <dbReference type="ChEBI" id="CHEBI:57634"/>
        <dbReference type="ChEBI" id="CHEBI:59776"/>
    </reaction>
</comment>
<dbReference type="SUPFAM" id="SSF111321">
    <property type="entry name" value="AF1104-like"/>
    <property type="match status" value="1"/>
</dbReference>
<evidence type="ECO:0000256" key="3">
    <source>
        <dbReference type="ARBA" id="ARBA00022723"/>
    </source>
</evidence>
<dbReference type="GO" id="GO:0005634">
    <property type="term" value="C:nucleus"/>
    <property type="evidence" value="ECO:0007669"/>
    <property type="project" value="TreeGrafter"/>
</dbReference>
<evidence type="ECO:0000256" key="1">
    <source>
        <dbReference type="ARBA" id="ARBA00001326"/>
    </source>
</evidence>
<comment type="similarity">
    <text evidence="2 7">Belongs to the damage-control phosphatase family. Sugar phosphate phosphatase III subfamily.</text>
</comment>
<dbReference type="GO" id="GO:0097023">
    <property type="term" value="F:fructose 6-phosphate aldolase activity"/>
    <property type="evidence" value="ECO:0007669"/>
    <property type="project" value="RHEA"/>
</dbReference>
<reference evidence="10" key="1">
    <citation type="submission" date="2016-03" db="EMBL/GenBank/DDBJ databases">
        <authorList>
            <person name="Devillers H."/>
        </authorList>
    </citation>
    <scope>NUCLEOTIDE SEQUENCE [LARGE SCALE GENOMIC DNA]</scope>
</reference>
<protein>
    <recommendedName>
        <fullName evidence="7">Sugar phosphate phosphatase</fullName>
        <ecNumber evidence="7">3.1.3.-</ecNumber>
    </recommendedName>
</protein>
<comment type="cofactor">
    <cofactor evidence="7">
        <name>Mn(2+)</name>
        <dbReference type="ChEBI" id="CHEBI:29035"/>
    </cofactor>
    <cofactor evidence="7">
        <name>Ni(2+)</name>
        <dbReference type="ChEBI" id="CHEBI:49786"/>
    </cofactor>
</comment>
<dbReference type="Gene3D" id="1.20.930.60">
    <property type="match status" value="1"/>
</dbReference>
<name>A0A1G4JU44_9SACH</name>
<keyword evidence="3 7" id="KW-0479">Metal-binding</keyword>
<dbReference type="InterPro" id="IPR039763">
    <property type="entry name" value="ARMT1"/>
</dbReference>
<dbReference type="EC" id="3.1.3.-" evidence="7"/>
<evidence type="ECO:0000313" key="10">
    <source>
        <dbReference type="Proteomes" id="UP000190274"/>
    </source>
</evidence>
<evidence type="ECO:0000256" key="2">
    <source>
        <dbReference type="ARBA" id="ARBA00009519"/>
    </source>
</evidence>
<evidence type="ECO:0000256" key="6">
    <source>
        <dbReference type="ARBA" id="ARBA00048809"/>
    </source>
</evidence>
<dbReference type="OrthoDB" id="541375at2759"/>
<evidence type="ECO:0000256" key="4">
    <source>
        <dbReference type="ARBA" id="ARBA00022801"/>
    </source>
</evidence>
<dbReference type="EMBL" id="LT598457">
    <property type="protein sequence ID" value="SCU94447.1"/>
    <property type="molecule type" value="Genomic_DNA"/>
</dbReference>
<dbReference type="GO" id="GO:0103026">
    <property type="term" value="F:fructose-1-phosphatase activity"/>
    <property type="evidence" value="ECO:0007669"/>
    <property type="project" value="RHEA"/>
</dbReference>
<evidence type="ECO:0000259" key="8">
    <source>
        <dbReference type="Pfam" id="PF01937"/>
    </source>
</evidence>
<feature type="domain" description="Damage-control phosphatase ARMT1-like metal-binding" evidence="8">
    <location>
        <begin position="19"/>
        <end position="426"/>
    </location>
</feature>
<organism evidence="9 10">
    <name type="scientific">Lachancea dasiensis</name>
    <dbReference type="NCBI Taxonomy" id="1072105"/>
    <lineage>
        <taxon>Eukaryota</taxon>
        <taxon>Fungi</taxon>
        <taxon>Dikarya</taxon>
        <taxon>Ascomycota</taxon>
        <taxon>Saccharomycotina</taxon>
        <taxon>Saccharomycetes</taxon>
        <taxon>Saccharomycetales</taxon>
        <taxon>Saccharomycetaceae</taxon>
        <taxon>Lachancea</taxon>
    </lineage>
</organism>
<dbReference type="GO" id="GO:0046872">
    <property type="term" value="F:metal ion binding"/>
    <property type="evidence" value="ECO:0007669"/>
    <property type="project" value="UniProtKB-UniRule"/>
</dbReference>
<sequence length="459" mass="51977">MSLPETFKNNDEGTFGAYTASSRWPTIVDNAIDDLQAELDTLEPSTKHYQDGKLIQQQLIDLKAEIQDDQAIRPFTESESAIAKIPGSFNEVISRSPQTWQTGGWLFCEVYLYRRINLLFRSLPSWGQFDIFNKVKQSTFQSSMIGVVELATRYRKLEAQLKPADEETLQLLFKEFIDISLWGNATDLSLLTNATLEDIKSLQGEEARKASESKILINDTSKAWAQLRSSGSNRVDFVLDNSGFEVYADLMLALFLLDTKIVQQCVFHAKDIPYMVSDCMIKDFELLLQDMSSVDFFDLKQLKDEEQSGRQSLDFLVNTLKSHVESGQISFTQDSFWTLDLDYSNIDPSETKFHGAAIHKELLQSDLVIFKGDLNYRKLTGDRKWPRTTKWETAIGPLASNGLKTLSLRTCKADVVVGLAPGVDEQLCSEWESQKKTEPGSWWCSSGKYAVICFCDGKN</sequence>
<dbReference type="AlphaFoldDB" id="A0A1G4JU44"/>
<dbReference type="PANTHER" id="PTHR12260">
    <property type="entry name" value="DAMAGE-CONTROL PHOSPHATASE ARMT1"/>
    <property type="match status" value="1"/>
</dbReference>
<dbReference type="Pfam" id="PF01937">
    <property type="entry name" value="ARMT1-like_dom"/>
    <property type="match status" value="1"/>
</dbReference>
<keyword evidence="10" id="KW-1185">Reference proteome</keyword>
<dbReference type="Proteomes" id="UP000190274">
    <property type="component" value="Chromosome G"/>
</dbReference>
<dbReference type="Gene3D" id="3.40.50.10880">
    <property type="entry name" value="Uncharacterised protein PF01937, DUF89, domain 3"/>
    <property type="match status" value="1"/>
</dbReference>
<evidence type="ECO:0000313" key="9">
    <source>
        <dbReference type="EMBL" id="SCU94447.1"/>
    </source>
</evidence>
<keyword evidence="4 7" id="KW-0378">Hydrolase</keyword>